<evidence type="ECO:0000256" key="4">
    <source>
        <dbReference type="RuleBase" id="RU003476"/>
    </source>
</evidence>
<dbReference type="OrthoDB" id="9761969at2"/>
<dbReference type="GO" id="GO:0016787">
    <property type="term" value="F:hydrolase activity"/>
    <property type="evidence" value="ECO:0007669"/>
    <property type="project" value="UniProtKB-KW"/>
</dbReference>
<dbReference type="InterPro" id="IPR015797">
    <property type="entry name" value="NUDIX_hydrolase-like_dom_sf"/>
</dbReference>
<gene>
    <name evidence="6" type="ORF">E5163_09370</name>
</gene>
<dbReference type="Proteomes" id="UP000308054">
    <property type="component" value="Unassembled WGS sequence"/>
</dbReference>
<evidence type="ECO:0000256" key="2">
    <source>
        <dbReference type="ARBA" id="ARBA00022801"/>
    </source>
</evidence>
<name>A0A4S2H1B2_9PROT</name>
<evidence type="ECO:0000313" key="6">
    <source>
        <dbReference type="EMBL" id="TGY89315.1"/>
    </source>
</evidence>
<comment type="cofactor">
    <cofactor evidence="1">
        <name>Mg(2+)</name>
        <dbReference type="ChEBI" id="CHEBI:18420"/>
    </cofactor>
</comment>
<comment type="similarity">
    <text evidence="4">Belongs to the Nudix hydrolase family.</text>
</comment>
<feature type="domain" description="Nudix hydrolase" evidence="5">
    <location>
        <begin position="33"/>
        <end position="157"/>
    </location>
</feature>
<reference evidence="6 7" key="1">
    <citation type="journal article" date="2017" name="Int. J. Syst. Evol. Microbiol.">
        <title>Marinicauda algicola sp. nov., isolated from a marine red alga Rhodosorus marinus.</title>
        <authorList>
            <person name="Jeong S.E."/>
            <person name="Jeon S.H."/>
            <person name="Chun B.H."/>
            <person name="Kim D.W."/>
            <person name="Jeon C.O."/>
        </authorList>
    </citation>
    <scope>NUCLEOTIDE SEQUENCE [LARGE SCALE GENOMIC DNA]</scope>
    <source>
        <strain evidence="6 7">JCM 31718</strain>
    </source>
</reference>
<accession>A0A4S2H1B2</accession>
<evidence type="ECO:0000259" key="5">
    <source>
        <dbReference type="PROSITE" id="PS51462"/>
    </source>
</evidence>
<evidence type="ECO:0000256" key="1">
    <source>
        <dbReference type="ARBA" id="ARBA00001946"/>
    </source>
</evidence>
<evidence type="ECO:0000313" key="7">
    <source>
        <dbReference type="Proteomes" id="UP000308054"/>
    </source>
</evidence>
<keyword evidence="3" id="KW-0460">Magnesium</keyword>
<dbReference type="PRINTS" id="PR00502">
    <property type="entry name" value="NUDIXFAMILY"/>
</dbReference>
<dbReference type="InterPro" id="IPR000086">
    <property type="entry name" value="NUDIX_hydrolase_dom"/>
</dbReference>
<dbReference type="InterPro" id="IPR020476">
    <property type="entry name" value="Nudix_hydrolase"/>
</dbReference>
<organism evidence="6 7">
    <name type="scientific">Marinicauda algicola</name>
    <dbReference type="NCBI Taxonomy" id="2029849"/>
    <lineage>
        <taxon>Bacteria</taxon>
        <taxon>Pseudomonadati</taxon>
        <taxon>Pseudomonadota</taxon>
        <taxon>Alphaproteobacteria</taxon>
        <taxon>Maricaulales</taxon>
        <taxon>Maricaulaceae</taxon>
        <taxon>Marinicauda</taxon>
    </lineage>
</organism>
<dbReference type="RefSeq" id="WP_135995855.1">
    <property type="nucleotide sequence ID" value="NZ_CP071057.1"/>
</dbReference>
<dbReference type="Gene3D" id="3.90.79.10">
    <property type="entry name" value="Nucleoside Triphosphate Pyrophosphohydrolase"/>
    <property type="match status" value="1"/>
</dbReference>
<protein>
    <submittedName>
        <fullName evidence="6">NUDIX domain-containing protein</fullName>
    </submittedName>
</protein>
<dbReference type="Gene3D" id="2.20.70.10">
    <property type="match status" value="1"/>
</dbReference>
<dbReference type="AlphaFoldDB" id="A0A4S2H1B2"/>
<dbReference type="PROSITE" id="PS00893">
    <property type="entry name" value="NUDIX_BOX"/>
    <property type="match status" value="1"/>
</dbReference>
<dbReference type="PANTHER" id="PTHR43222:SF2">
    <property type="entry name" value="NUDIX HYDROLASE 23, CHLOROPLASTIC"/>
    <property type="match status" value="1"/>
</dbReference>
<comment type="caution">
    <text evidence="6">The sequence shown here is derived from an EMBL/GenBank/DDBJ whole genome shotgun (WGS) entry which is preliminary data.</text>
</comment>
<dbReference type="PANTHER" id="PTHR43222">
    <property type="entry name" value="NUDIX HYDROLASE 23"/>
    <property type="match status" value="1"/>
</dbReference>
<dbReference type="Pfam" id="PF14803">
    <property type="entry name" value="Zn_ribbon_Nudix"/>
    <property type="match status" value="1"/>
</dbReference>
<evidence type="ECO:0000256" key="3">
    <source>
        <dbReference type="ARBA" id="ARBA00022842"/>
    </source>
</evidence>
<dbReference type="InterPro" id="IPR029401">
    <property type="entry name" value="Nudix_N"/>
</dbReference>
<dbReference type="InterPro" id="IPR020084">
    <property type="entry name" value="NUDIX_hydrolase_CS"/>
</dbReference>
<keyword evidence="2 4" id="KW-0378">Hydrolase</keyword>
<proteinExistence type="inferred from homology"/>
<dbReference type="PROSITE" id="PS51462">
    <property type="entry name" value="NUDIX"/>
    <property type="match status" value="1"/>
</dbReference>
<dbReference type="CDD" id="cd04511">
    <property type="entry name" value="NUDIX_Hydrolase"/>
    <property type="match status" value="1"/>
</dbReference>
<dbReference type="SUPFAM" id="SSF55811">
    <property type="entry name" value="Nudix"/>
    <property type="match status" value="1"/>
</dbReference>
<keyword evidence="7" id="KW-1185">Reference proteome</keyword>
<sequence length="179" mass="20220">MTDHSIDFKSEVPEGDDRIRRICRTCGFIDYVNPKLVAGAVVSDGQGRILMARRAIEPRSGFWTLPAGYMEEGETVEEAARREAFEETRARIEIVDLLGIYSVPRISQVQIFFRARLAEPGIAAGPESEAVGFFGFEDIPYDRLAFPSVRWAIEDFRERIGQRVCVPAMRSQSADLKPY</sequence>
<dbReference type="EMBL" id="SRXW01000002">
    <property type="protein sequence ID" value="TGY89315.1"/>
    <property type="molecule type" value="Genomic_DNA"/>
</dbReference>
<dbReference type="Pfam" id="PF00293">
    <property type="entry name" value="NUDIX"/>
    <property type="match status" value="1"/>
</dbReference>